<name>A0A0R3MY36_9BRAD</name>
<dbReference type="Proteomes" id="UP000052023">
    <property type="component" value="Unassembled WGS sequence"/>
</dbReference>
<keyword evidence="1" id="KW-0812">Transmembrane</keyword>
<keyword evidence="3" id="KW-1185">Reference proteome</keyword>
<feature type="transmembrane region" description="Helical" evidence="1">
    <location>
        <begin position="27"/>
        <end position="46"/>
    </location>
</feature>
<protein>
    <submittedName>
        <fullName evidence="2">Uncharacterized protein</fullName>
    </submittedName>
</protein>
<evidence type="ECO:0000313" key="3">
    <source>
        <dbReference type="Proteomes" id="UP000052023"/>
    </source>
</evidence>
<dbReference type="OrthoDB" id="8241729at2"/>
<evidence type="ECO:0000313" key="2">
    <source>
        <dbReference type="EMBL" id="KRR23119.1"/>
    </source>
</evidence>
<dbReference type="AlphaFoldDB" id="A0A0R3MY36"/>
<reference evidence="2 3" key="1">
    <citation type="submission" date="2014-03" db="EMBL/GenBank/DDBJ databases">
        <title>Bradyrhizobium valentinum sp. nov., isolated from effective nodules of Lupinus mariae-josephae, a lupine endemic of basic-lime soils in Eastern Spain.</title>
        <authorList>
            <person name="Duran D."/>
            <person name="Rey L."/>
            <person name="Navarro A."/>
            <person name="Busquets A."/>
            <person name="Imperial J."/>
            <person name="Ruiz-Argueso T."/>
        </authorList>
    </citation>
    <scope>NUCLEOTIDE SEQUENCE [LARGE SCALE GENOMIC DNA]</scope>
    <source>
        <strain evidence="2 3">Ro19</strain>
    </source>
</reference>
<accession>A0A0R3MY36</accession>
<comment type="caution">
    <text evidence="2">The sequence shown here is derived from an EMBL/GenBank/DDBJ whole genome shotgun (WGS) entry which is preliminary data.</text>
</comment>
<dbReference type="EMBL" id="LLYA01000161">
    <property type="protein sequence ID" value="KRR23119.1"/>
    <property type="molecule type" value="Genomic_DNA"/>
</dbReference>
<organism evidence="2 3">
    <name type="scientific">Bradyrhizobium retamae</name>
    <dbReference type="NCBI Taxonomy" id="1300035"/>
    <lineage>
        <taxon>Bacteria</taxon>
        <taxon>Pseudomonadati</taxon>
        <taxon>Pseudomonadota</taxon>
        <taxon>Alphaproteobacteria</taxon>
        <taxon>Hyphomicrobiales</taxon>
        <taxon>Nitrobacteraceae</taxon>
        <taxon>Bradyrhizobium</taxon>
    </lineage>
</organism>
<keyword evidence="1" id="KW-1133">Transmembrane helix</keyword>
<evidence type="ECO:0000256" key="1">
    <source>
        <dbReference type="SAM" id="Phobius"/>
    </source>
</evidence>
<keyword evidence="1" id="KW-0472">Membrane</keyword>
<sequence>MKQFPSNQQFPSKLSANDLRTYRRWTGGLYLTYLAAIIVAIGLVLTNGPARDLRASNETQMARLKGGPASIDIPTTAKPVIKR</sequence>
<proteinExistence type="predicted"/>
<dbReference type="RefSeq" id="WP_057845007.1">
    <property type="nucleotide sequence ID" value="NZ_LLYA01000161.1"/>
</dbReference>
<gene>
    <name evidence="2" type="ORF">CQ13_27965</name>
</gene>